<sequence>MRWTLARELASLHDGVVDRATLRRAGIDRAAVRTEVRAGRWLTHGRHTVSVTTSPLTGRAPLWQAVWESGSGAALDGAAALLAAGMRGFAPRAIDVSQPRNNRHHAVAGVRLHRRAVMPPLAGAGLPRVVPEVAAVHAALWARSDREAALILCLVVQQRLTTTERLLVAWRSARSAGPRRPFLADAVTDICDGAQALGELDFARLCRREGLPPPTRQVVRHGRNGRIYLDAAWGAIGLVVEIDGGHHQWALNPVEDALRQNDVVVAGEVMLRVPLLGLRLEAKRFLRQVAVAYALLSGRRTA</sequence>
<dbReference type="EMBL" id="BKBA01000008">
    <property type="protein sequence ID" value="GEQ14245.1"/>
    <property type="molecule type" value="Genomic_DNA"/>
</dbReference>
<organism evidence="1 2">
    <name type="scientific">Knoellia locipacati</name>
    <dbReference type="NCBI Taxonomy" id="882824"/>
    <lineage>
        <taxon>Bacteria</taxon>
        <taxon>Bacillati</taxon>
        <taxon>Actinomycetota</taxon>
        <taxon>Actinomycetes</taxon>
        <taxon>Micrococcales</taxon>
        <taxon>Intrasporangiaceae</taxon>
        <taxon>Knoellia</taxon>
    </lineage>
</organism>
<accession>A0A512T1Z8</accession>
<name>A0A512T1Z8_9MICO</name>
<evidence type="ECO:0000313" key="2">
    <source>
        <dbReference type="Proteomes" id="UP000321793"/>
    </source>
</evidence>
<dbReference type="Proteomes" id="UP000321793">
    <property type="component" value="Unassembled WGS sequence"/>
</dbReference>
<evidence type="ECO:0000313" key="1">
    <source>
        <dbReference type="EMBL" id="GEQ14245.1"/>
    </source>
</evidence>
<proteinExistence type="predicted"/>
<evidence type="ECO:0008006" key="3">
    <source>
        <dbReference type="Google" id="ProtNLM"/>
    </source>
</evidence>
<protein>
    <recommendedName>
        <fullName evidence="3">DUF559 domain-containing protein</fullName>
    </recommendedName>
</protein>
<reference evidence="1 2" key="1">
    <citation type="submission" date="2019-07" db="EMBL/GenBank/DDBJ databases">
        <title>Whole genome shotgun sequence of Knoellia locipacati NBRC 109775.</title>
        <authorList>
            <person name="Hosoyama A."/>
            <person name="Uohara A."/>
            <person name="Ohji S."/>
            <person name="Ichikawa N."/>
        </authorList>
    </citation>
    <scope>NUCLEOTIDE SEQUENCE [LARGE SCALE GENOMIC DNA]</scope>
    <source>
        <strain evidence="1 2">NBRC 109775</strain>
    </source>
</reference>
<keyword evidence="2" id="KW-1185">Reference proteome</keyword>
<dbReference type="AlphaFoldDB" id="A0A512T1Z8"/>
<gene>
    <name evidence="1" type="ORF">KLO01_22920</name>
</gene>
<comment type="caution">
    <text evidence="1">The sequence shown here is derived from an EMBL/GenBank/DDBJ whole genome shotgun (WGS) entry which is preliminary data.</text>
</comment>